<dbReference type="Gene3D" id="2.60.40.1900">
    <property type="entry name" value="Beta-microseminoprotein (PSP94) domain"/>
    <property type="match status" value="1"/>
</dbReference>
<evidence type="ECO:0000256" key="3">
    <source>
        <dbReference type="ARBA" id="ARBA00022525"/>
    </source>
</evidence>
<comment type="similarity">
    <text evidence="2">Belongs to the beta-microseminoprotein family.</text>
</comment>
<dbReference type="InterPro" id="IPR008735">
    <property type="entry name" value="PSP94"/>
</dbReference>
<dbReference type="EMBL" id="CATNWA010014871">
    <property type="protein sequence ID" value="CAI9576866.1"/>
    <property type="molecule type" value="Genomic_DNA"/>
</dbReference>
<gene>
    <name evidence="6" type="ORF">SPARVUS_LOCUS8594699</name>
</gene>
<keyword evidence="3" id="KW-0964">Secreted</keyword>
<dbReference type="SUPFAM" id="SSF57603">
    <property type="entry name" value="FnI-like domain"/>
    <property type="match status" value="1"/>
</dbReference>
<comment type="caution">
    <text evidence="6">The sequence shown here is derived from an EMBL/GenBank/DDBJ whole genome shotgun (WGS) entry which is preliminary data.</text>
</comment>
<organism evidence="6 7">
    <name type="scientific">Staurois parvus</name>
    <dbReference type="NCBI Taxonomy" id="386267"/>
    <lineage>
        <taxon>Eukaryota</taxon>
        <taxon>Metazoa</taxon>
        <taxon>Chordata</taxon>
        <taxon>Craniata</taxon>
        <taxon>Vertebrata</taxon>
        <taxon>Euteleostomi</taxon>
        <taxon>Amphibia</taxon>
        <taxon>Batrachia</taxon>
        <taxon>Anura</taxon>
        <taxon>Neobatrachia</taxon>
        <taxon>Ranoidea</taxon>
        <taxon>Ranidae</taxon>
        <taxon>Staurois</taxon>
    </lineage>
</organism>
<comment type="subcellular location">
    <subcellularLocation>
        <location evidence="1">Secreted</location>
    </subcellularLocation>
</comment>
<evidence type="ECO:0000256" key="1">
    <source>
        <dbReference type="ARBA" id="ARBA00004613"/>
    </source>
</evidence>
<keyword evidence="4" id="KW-1015">Disulfide bond</keyword>
<evidence type="ECO:0000313" key="6">
    <source>
        <dbReference type="EMBL" id="CAI9576866.1"/>
    </source>
</evidence>
<dbReference type="PANTHER" id="PTHR10500:SF0">
    <property type="entry name" value="SCO-SPONDIN-LIKE"/>
    <property type="match status" value="1"/>
</dbReference>
<evidence type="ECO:0000256" key="5">
    <source>
        <dbReference type="SAM" id="SignalP"/>
    </source>
</evidence>
<proteinExistence type="inferred from homology"/>
<evidence type="ECO:0000256" key="4">
    <source>
        <dbReference type="ARBA" id="ARBA00023157"/>
    </source>
</evidence>
<feature type="signal peptide" evidence="5">
    <location>
        <begin position="1"/>
        <end position="19"/>
    </location>
</feature>
<feature type="non-terminal residue" evidence="6">
    <location>
        <position position="1"/>
    </location>
</feature>
<name>A0ABN9DW38_9NEOB</name>
<evidence type="ECO:0000313" key="7">
    <source>
        <dbReference type="Proteomes" id="UP001162483"/>
    </source>
</evidence>
<sequence>KYLVTFVLVASTSLVVCDAACFLQKAEQFEEPLKGCLYKGRLYPPGKTWRTRSCLNCNCKTDGIMECCHAYGRPFSHDKNCKFKFDRKACKFVLIPNEDPKKQCIGYGMKG</sequence>
<dbReference type="PANTHER" id="PTHR10500">
    <property type="entry name" value="BETA-MICROSEMINOPROTEIN"/>
    <property type="match status" value="1"/>
</dbReference>
<keyword evidence="5" id="KW-0732">Signal</keyword>
<protein>
    <recommendedName>
        <fullName evidence="8">Beta-microseminoprotein</fullName>
    </recommendedName>
</protein>
<evidence type="ECO:0008006" key="8">
    <source>
        <dbReference type="Google" id="ProtNLM"/>
    </source>
</evidence>
<keyword evidence="7" id="KW-1185">Reference proteome</keyword>
<feature type="chain" id="PRO_5045476179" description="Beta-microseminoprotein" evidence="5">
    <location>
        <begin position="20"/>
        <end position="111"/>
    </location>
</feature>
<dbReference type="Proteomes" id="UP001162483">
    <property type="component" value="Unassembled WGS sequence"/>
</dbReference>
<accession>A0ABN9DW38</accession>
<reference evidence="6" key="1">
    <citation type="submission" date="2023-05" db="EMBL/GenBank/DDBJ databases">
        <authorList>
            <person name="Stuckert A."/>
        </authorList>
    </citation>
    <scope>NUCLEOTIDE SEQUENCE</scope>
</reference>
<dbReference type="Pfam" id="PF05825">
    <property type="entry name" value="PSP94"/>
    <property type="match status" value="1"/>
</dbReference>
<evidence type="ECO:0000256" key="2">
    <source>
        <dbReference type="ARBA" id="ARBA00010352"/>
    </source>
</evidence>